<evidence type="ECO:0000313" key="3">
    <source>
        <dbReference type="Proteomes" id="UP000283895"/>
    </source>
</evidence>
<feature type="compositionally biased region" description="Acidic residues" evidence="1">
    <location>
        <begin position="113"/>
        <end position="122"/>
    </location>
</feature>
<dbReference type="AlphaFoldDB" id="A0A423X1R7"/>
<feature type="region of interest" description="Disordered" evidence="1">
    <location>
        <begin position="75"/>
        <end position="122"/>
    </location>
</feature>
<evidence type="ECO:0000313" key="2">
    <source>
        <dbReference type="EMBL" id="ROW09754.1"/>
    </source>
</evidence>
<evidence type="ECO:0000256" key="1">
    <source>
        <dbReference type="SAM" id="MobiDB-lite"/>
    </source>
</evidence>
<proteinExistence type="predicted"/>
<comment type="caution">
    <text evidence="2">The sequence shown here is derived from an EMBL/GenBank/DDBJ whole genome shotgun (WGS) entry which is preliminary data.</text>
</comment>
<name>A0A423X1R7_9PEZI</name>
<dbReference type="EMBL" id="LKEA01000004">
    <property type="protein sequence ID" value="ROW09754.1"/>
    <property type="molecule type" value="Genomic_DNA"/>
</dbReference>
<reference evidence="2 3" key="1">
    <citation type="submission" date="2015-09" db="EMBL/GenBank/DDBJ databases">
        <title>Host preference determinants of Valsa canker pathogens revealed by comparative genomics.</title>
        <authorList>
            <person name="Yin Z."/>
            <person name="Huang L."/>
        </authorList>
    </citation>
    <scope>NUCLEOTIDE SEQUENCE [LARGE SCALE GENOMIC DNA]</scope>
    <source>
        <strain evidence="2 3">03-1</strain>
    </source>
</reference>
<protein>
    <submittedName>
        <fullName evidence="2">Uncharacterized protein</fullName>
    </submittedName>
</protein>
<dbReference type="Proteomes" id="UP000283895">
    <property type="component" value="Unassembled WGS sequence"/>
</dbReference>
<gene>
    <name evidence="2" type="ORF">VMCG_02146</name>
</gene>
<organism evidence="2 3">
    <name type="scientific">Cytospora schulzeri</name>
    <dbReference type="NCBI Taxonomy" id="448051"/>
    <lineage>
        <taxon>Eukaryota</taxon>
        <taxon>Fungi</taxon>
        <taxon>Dikarya</taxon>
        <taxon>Ascomycota</taxon>
        <taxon>Pezizomycotina</taxon>
        <taxon>Sordariomycetes</taxon>
        <taxon>Sordariomycetidae</taxon>
        <taxon>Diaporthales</taxon>
        <taxon>Cytosporaceae</taxon>
        <taxon>Cytospora</taxon>
    </lineage>
</organism>
<accession>A0A423X1R7</accession>
<keyword evidence="3" id="KW-1185">Reference proteome</keyword>
<sequence>MQTIQIGLSHADELIPMVHVLDTRSSNGEHCLGVDAWHDVVGDSVRYRDTPASGKKHGDYRTSKDGYGHICGRVRHSSHEARRPGSETVADTLRDLVPNDKTQPNLETKGVDETDVDGGEDA</sequence>